<sequence length="140" mass="15669">MATGHLPFHVIGDEGCRDETSFEFRRVVKTRSDDKVQSGASSESVKGVVGDSYRKRGDNFRQRHGRLVLSDWGASIIGSDVTNSQHHRAALFDIDSALIQNDKDAGTPAIRPSTKYRVDKWKRLTRSEDIQDILLTTPTI</sequence>
<dbReference type="EMBL" id="BPLR01001795">
    <property type="protein sequence ID" value="GIX66506.1"/>
    <property type="molecule type" value="Genomic_DNA"/>
</dbReference>
<reference evidence="2 3" key="1">
    <citation type="submission" date="2021-06" db="EMBL/GenBank/DDBJ databases">
        <title>Caerostris extrusa draft genome.</title>
        <authorList>
            <person name="Kono N."/>
            <person name="Arakawa K."/>
        </authorList>
    </citation>
    <scope>NUCLEOTIDE SEQUENCE [LARGE SCALE GENOMIC DNA]</scope>
</reference>
<feature type="region of interest" description="Disordered" evidence="1">
    <location>
        <begin position="33"/>
        <end position="56"/>
    </location>
</feature>
<dbReference type="AlphaFoldDB" id="A0AAV4M560"/>
<gene>
    <name evidence="2" type="ORF">CEXT_301971</name>
</gene>
<keyword evidence="3" id="KW-1185">Reference proteome</keyword>
<evidence type="ECO:0000313" key="2">
    <source>
        <dbReference type="EMBL" id="GIX66506.1"/>
    </source>
</evidence>
<comment type="caution">
    <text evidence="2">The sequence shown here is derived from an EMBL/GenBank/DDBJ whole genome shotgun (WGS) entry which is preliminary data.</text>
</comment>
<evidence type="ECO:0000313" key="3">
    <source>
        <dbReference type="Proteomes" id="UP001054945"/>
    </source>
</evidence>
<organism evidence="2 3">
    <name type="scientific">Caerostris extrusa</name>
    <name type="common">Bark spider</name>
    <name type="synonym">Caerostris bankana</name>
    <dbReference type="NCBI Taxonomy" id="172846"/>
    <lineage>
        <taxon>Eukaryota</taxon>
        <taxon>Metazoa</taxon>
        <taxon>Ecdysozoa</taxon>
        <taxon>Arthropoda</taxon>
        <taxon>Chelicerata</taxon>
        <taxon>Arachnida</taxon>
        <taxon>Araneae</taxon>
        <taxon>Araneomorphae</taxon>
        <taxon>Entelegynae</taxon>
        <taxon>Araneoidea</taxon>
        <taxon>Araneidae</taxon>
        <taxon>Caerostris</taxon>
    </lineage>
</organism>
<protein>
    <submittedName>
        <fullName evidence="2">Uncharacterized protein</fullName>
    </submittedName>
</protein>
<dbReference type="Proteomes" id="UP001054945">
    <property type="component" value="Unassembled WGS sequence"/>
</dbReference>
<accession>A0AAV4M560</accession>
<name>A0AAV4M560_CAEEX</name>
<proteinExistence type="predicted"/>
<evidence type="ECO:0000256" key="1">
    <source>
        <dbReference type="SAM" id="MobiDB-lite"/>
    </source>
</evidence>